<keyword evidence="1 3" id="KW-0560">Oxidoreductase</keyword>
<dbReference type="eggNOG" id="COG2048">
    <property type="taxonomic scope" value="Bacteria"/>
</dbReference>
<feature type="domain" description="Cysteine-rich" evidence="2">
    <location>
        <begin position="154"/>
        <end position="244"/>
    </location>
</feature>
<evidence type="ECO:0000259" key="2">
    <source>
        <dbReference type="Pfam" id="PF02754"/>
    </source>
</evidence>
<proteinExistence type="predicted"/>
<dbReference type="RefSeq" id="WP_011367225.1">
    <property type="nucleotide sequence ID" value="NC_007519.1"/>
</dbReference>
<name>Q312Y7_OLEA2</name>
<reference evidence="3 4" key="1">
    <citation type="journal article" date="2011" name="J. Bacteriol.">
        <title>Complete genome sequence and updated annotation of Desulfovibrio alaskensis G20.</title>
        <authorList>
            <person name="Hauser L.J."/>
            <person name="Land M.L."/>
            <person name="Brown S.D."/>
            <person name="Larimer F."/>
            <person name="Keller K.L."/>
            <person name="Rapp-Giles B.J."/>
            <person name="Price M.N."/>
            <person name="Lin M."/>
            <person name="Bruce D.C."/>
            <person name="Detter J.C."/>
            <person name="Tapia R."/>
            <person name="Han C.S."/>
            <person name="Goodwin L.A."/>
            <person name="Cheng J.F."/>
            <person name="Pitluck S."/>
            <person name="Copeland A."/>
            <person name="Lucas S."/>
            <person name="Nolan M."/>
            <person name="Lapidus A.L."/>
            <person name="Palumbo A.V."/>
            <person name="Wall J.D."/>
        </authorList>
    </citation>
    <scope>NUCLEOTIDE SEQUENCE [LARGE SCALE GENOMIC DNA]</scope>
    <source>
        <strain evidence="4">ATCC BAA 1058 / DSM 17464 / G20</strain>
    </source>
</reference>
<dbReference type="STRING" id="207559.Dde_1208"/>
<dbReference type="Gene3D" id="1.20.1050.140">
    <property type="match status" value="1"/>
</dbReference>
<dbReference type="PANTHER" id="PTHR42947">
    <property type="entry name" value="COB--COM HETERODISULFIDE REDUCTASE SUBUNIT B 1"/>
    <property type="match status" value="1"/>
</dbReference>
<evidence type="ECO:0000313" key="3">
    <source>
        <dbReference type="EMBL" id="ABB38009.1"/>
    </source>
</evidence>
<keyword evidence="4" id="KW-1185">Reference proteome</keyword>
<dbReference type="EC" id="1.8.98.1" evidence="3"/>
<dbReference type="AlphaFoldDB" id="Q312Y7"/>
<dbReference type="PANTHER" id="PTHR42947:SF1">
    <property type="entry name" value="COB--COM HETERODISULFIDE REDUCTASE SUBUNIT B 1"/>
    <property type="match status" value="1"/>
</dbReference>
<accession>Q312Y7</accession>
<dbReference type="InterPro" id="IPR004017">
    <property type="entry name" value="Cys_rich_dom"/>
</dbReference>
<dbReference type="Pfam" id="PF02754">
    <property type="entry name" value="CCG"/>
    <property type="match status" value="2"/>
</dbReference>
<evidence type="ECO:0000256" key="1">
    <source>
        <dbReference type="ARBA" id="ARBA00023002"/>
    </source>
</evidence>
<dbReference type="HOGENOM" id="CLU_052147_1_0_7"/>
<protein>
    <submittedName>
        <fullName evidence="3">CoB--CoM heterodisulfide reductase</fullName>
        <ecNumber evidence="3">1.8.98.1</ecNumber>
    </submittedName>
</protein>
<dbReference type="Proteomes" id="UP000002710">
    <property type="component" value="Chromosome"/>
</dbReference>
<dbReference type="GO" id="GO:0051912">
    <property type="term" value="F:CoB--CoM heterodisulfide reductase activity"/>
    <property type="evidence" value="ECO:0007669"/>
    <property type="project" value="UniProtKB-EC"/>
</dbReference>
<gene>
    <name evidence="3" type="ordered locus">Dde_1208</name>
</gene>
<sequence>MSLATVAYYPGCSGGGTSAEYEKSTQAVFRALGVRLEELPDWSCCGSTPAHTVNHVLSAALSARNLAIAATAGHSVVTTPCPSCLSNLRTAAHKMEDAEFRSQVSALLHDGAADADVETGADVDVRSTLQILAEEVGAQAVQEKVRKPLSGLKVACYYGCIMNRPPGLMQFDDPEHPMAMDRLMEACGAEVVPFPLKVECCGAAFGMPRRDIVSELSGRLLDAAADCGADAVVAACPLCQMNLDMRQGQVNAARGSRHVLPVFYFTQLMGLSFGLAPADVGLAKLVVDPGPCLRAAGVL</sequence>
<feature type="domain" description="Cysteine-rich" evidence="2">
    <location>
        <begin position="6"/>
        <end position="89"/>
    </location>
</feature>
<evidence type="ECO:0000313" key="4">
    <source>
        <dbReference type="Proteomes" id="UP000002710"/>
    </source>
</evidence>
<dbReference type="EMBL" id="CP000112">
    <property type="protein sequence ID" value="ABB38009.1"/>
    <property type="molecule type" value="Genomic_DNA"/>
</dbReference>
<dbReference type="KEGG" id="dde:Dde_1208"/>
<organism evidence="3 4">
    <name type="scientific">Oleidesulfovibrio alaskensis (strain ATCC BAA-1058 / DSM 17464 / G20)</name>
    <name type="common">Desulfovibrio alaskensis</name>
    <dbReference type="NCBI Taxonomy" id="207559"/>
    <lineage>
        <taxon>Bacteria</taxon>
        <taxon>Pseudomonadati</taxon>
        <taxon>Thermodesulfobacteriota</taxon>
        <taxon>Desulfovibrionia</taxon>
        <taxon>Desulfovibrionales</taxon>
        <taxon>Desulfovibrionaceae</taxon>
        <taxon>Oleidesulfovibrio</taxon>
    </lineage>
</organism>
<dbReference type="InterPro" id="IPR051278">
    <property type="entry name" value="HdrB/HdrD_reductase"/>
</dbReference>